<dbReference type="Proteomes" id="UP001302329">
    <property type="component" value="Unassembled WGS sequence"/>
</dbReference>
<dbReference type="CDD" id="cd00761">
    <property type="entry name" value="Glyco_tranf_GTA_type"/>
    <property type="match status" value="1"/>
</dbReference>
<evidence type="ECO:0000313" key="2">
    <source>
        <dbReference type="EMBL" id="MEA5443730.1"/>
    </source>
</evidence>
<feature type="domain" description="Glycosyltransferase 2-like" evidence="1">
    <location>
        <begin position="17"/>
        <end position="175"/>
    </location>
</feature>
<keyword evidence="2" id="KW-0328">Glycosyltransferase</keyword>
<dbReference type="PANTHER" id="PTHR43685">
    <property type="entry name" value="GLYCOSYLTRANSFERASE"/>
    <property type="match status" value="1"/>
</dbReference>
<dbReference type="PANTHER" id="PTHR43685:SF11">
    <property type="entry name" value="GLYCOSYLTRANSFERASE TAGX-RELATED"/>
    <property type="match status" value="1"/>
</dbReference>
<accession>A0ABU5SYY8</accession>
<organism evidence="2 3">
    <name type="scientific">Cyanobium gracile UHCC 0281</name>
    <dbReference type="NCBI Taxonomy" id="3110309"/>
    <lineage>
        <taxon>Bacteria</taxon>
        <taxon>Bacillati</taxon>
        <taxon>Cyanobacteriota</taxon>
        <taxon>Cyanophyceae</taxon>
        <taxon>Synechococcales</taxon>
        <taxon>Prochlorococcaceae</taxon>
        <taxon>Cyanobium</taxon>
    </lineage>
</organism>
<dbReference type="GO" id="GO:0016757">
    <property type="term" value="F:glycosyltransferase activity"/>
    <property type="evidence" value="ECO:0007669"/>
    <property type="project" value="UniProtKB-KW"/>
</dbReference>
<dbReference type="InterPro" id="IPR029044">
    <property type="entry name" value="Nucleotide-diphossugar_trans"/>
</dbReference>
<proteinExistence type="predicted"/>
<protein>
    <submittedName>
        <fullName evidence="2">Glycosyltransferase family 2 protein</fullName>
        <ecNumber evidence="2">2.4.-.-</ecNumber>
    </submittedName>
</protein>
<dbReference type="Pfam" id="PF00535">
    <property type="entry name" value="Glycos_transf_2"/>
    <property type="match status" value="1"/>
</dbReference>
<dbReference type="EMBL" id="JAYGHY010000064">
    <property type="protein sequence ID" value="MEA5443730.1"/>
    <property type="molecule type" value="Genomic_DNA"/>
</dbReference>
<gene>
    <name evidence="2" type="ORF">VB739_14315</name>
</gene>
<evidence type="ECO:0000313" key="3">
    <source>
        <dbReference type="Proteomes" id="UP001302329"/>
    </source>
</evidence>
<dbReference type="EC" id="2.4.-.-" evidence="2"/>
<sequence>MPRSDPPPQTEAQPLVSVVMPLYNSARTVAASLESVLAQTYTNLEILVVDDGSTDDGVDICRSTGDPRIQIVPQKNRGLAGARNTGIRHSSGAILAFLDSDDLWLPAKIERHVQHLQANPAVGVSYSRSAFIDDQGQPLGIYQTPPLQHITPELILCRNPISNGSCVVMRREVLDGIRFEANLYGTPESYWFDDSFRQSEDIECWLRISLQTQWTIEGLAEPLTLYRISSGGLSANIEKQFASWQRVLDKTAGYAPDLIQRYGLRARAYQLRYLARRSIREGQPRLGVKLCHQALGTYPALLREEPLRTLITLAAGYLGTLLPKALYRLMENSMMRITGLMQRLKIALQSSRHRASTSASRGG</sequence>
<comment type="caution">
    <text evidence="2">The sequence shown here is derived from an EMBL/GenBank/DDBJ whole genome shotgun (WGS) entry which is preliminary data.</text>
</comment>
<dbReference type="SUPFAM" id="SSF53448">
    <property type="entry name" value="Nucleotide-diphospho-sugar transferases"/>
    <property type="match status" value="1"/>
</dbReference>
<reference evidence="2 3" key="1">
    <citation type="submission" date="2023-12" db="EMBL/GenBank/DDBJ databases">
        <title>Baltic Sea Cyanobacteria.</title>
        <authorList>
            <person name="Delbaje E."/>
            <person name="Fewer D.P."/>
            <person name="Shishido T.K."/>
        </authorList>
    </citation>
    <scope>NUCLEOTIDE SEQUENCE [LARGE SCALE GENOMIC DNA]</scope>
    <source>
        <strain evidence="2 3">UHCC 0281</strain>
    </source>
</reference>
<keyword evidence="2" id="KW-0808">Transferase</keyword>
<keyword evidence="3" id="KW-1185">Reference proteome</keyword>
<dbReference type="Gene3D" id="3.90.550.10">
    <property type="entry name" value="Spore Coat Polysaccharide Biosynthesis Protein SpsA, Chain A"/>
    <property type="match status" value="1"/>
</dbReference>
<dbReference type="RefSeq" id="WP_323357700.1">
    <property type="nucleotide sequence ID" value="NZ_JAYGHY010000064.1"/>
</dbReference>
<dbReference type="InterPro" id="IPR001173">
    <property type="entry name" value="Glyco_trans_2-like"/>
</dbReference>
<name>A0ABU5SYY8_9CYAN</name>
<evidence type="ECO:0000259" key="1">
    <source>
        <dbReference type="Pfam" id="PF00535"/>
    </source>
</evidence>
<dbReference type="InterPro" id="IPR050834">
    <property type="entry name" value="Glycosyltransf_2"/>
</dbReference>